<dbReference type="RefSeq" id="WP_067314857.1">
    <property type="nucleotide sequence ID" value="NZ_CP109472.1"/>
</dbReference>
<gene>
    <name evidence="2" type="ORF">GA0070623_5246</name>
</gene>
<dbReference type="Pfam" id="PF09250">
    <property type="entry name" value="Prim-Pol"/>
    <property type="match status" value="1"/>
</dbReference>
<evidence type="ECO:0000259" key="1">
    <source>
        <dbReference type="SMART" id="SM00943"/>
    </source>
</evidence>
<proteinExistence type="predicted"/>
<dbReference type="InterPro" id="IPR015330">
    <property type="entry name" value="DNA_primase/pol_bifunc_N"/>
</dbReference>
<organism evidence="2 3">
    <name type="scientific">Micromonospora rifamycinica</name>
    <dbReference type="NCBI Taxonomy" id="291594"/>
    <lineage>
        <taxon>Bacteria</taxon>
        <taxon>Bacillati</taxon>
        <taxon>Actinomycetota</taxon>
        <taxon>Actinomycetes</taxon>
        <taxon>Micromonosporales</taxon>
        <taxon>Micromonosporaceae</taxon>
        <taxon>Micromonospora</taxon>
    </lineage>
</organism>
<protein>
    <submittedName>
        <fullName evidence="2">Bifunctional DNA primase/polymerase, N-terminal</fullName>
    </submittedName>
</protein>
<dbReference type="Proteomes" id="UP000198226">
    <property type="component" value="Chromosome I"/>
</dbReference>
<dbReference type="EMBL" id="LT607752">
    <property type="protein sequence ID" value="SCG80879.1"/>
    <property type="molecule type" value="Genomic_DNA"/>
</dbReference>
<name>A0A125Q0P8_9ACTN</name>
<dbReference type="OrthoDB" id="3397040at2"/>
<dbReference type="AlphaFoldDB" id="A0A125Q0P8"/>
<keyword evidence="3" id="KW-1185">Reference proteome</keyword>
<accession>A0A125Q0P8</accession>
<feature type="domain" description="DNA primase/polymerase bifunctional N-terminal" evidence="1">
    <location>
        <begin position="24"/>
        <end position="186"/>
    </location>
</feature>
<sequence>MWGNVGPRVAQLSPIERVRLRRIAVRYAVHGWEVTPGACLARSRFVCGRAGCPTVGCHPALENWERGASTDPARVATWWRSRPHGVLLPTGRAFDVLEVSAQLGRRLLDAVPGHPAGSGAQGPVVVTPTGRWMFLVRPGDPLRPELEHCFHVVRHGAGSWIPAPPTRLPEGTVRWAVAPEQARWQLPDSYLLQNTLIEALRADGVTLTPELLPGQLPLPRRGH</sequence>
<evidence type="ECO:0000313" key="3">
    <source>
        <dbReference type="Proteomes" id="UP000198226"/>
    </source>
</evidence>
<dbReference type="SMART" id="SM00943">
    <property type="entry name" value="Prim-Pol"/>
    <property type="match status" value="1"/>
</dbReference>
<reference evidence="3" key="1">
    <citation type="submission" date="2016-06" db="EMBL/GenBank/DDBJ databases">
        <authorList>
            <person name="Varghese N."/>
            <person name="Submissions Spin"/>
        </authorList>
    </citation>
    <scope>NUCLEOTIDE SEQUENCE [LARGE SCALE GENOMIC DNA]</scope>
    <source>
        <strain evidence="3">DSM 44983</strain>
    </source>
</reference>
<evidence type="ECO:0000313" key="2">
    <source>
        <dbReference type="EMBL" id="SCG80879.1"/>
    </source>
</evidence>